<dbReference type="Pfam" id="PF09346">
    <property type="entry name" value="SMI1_KNR4"/>
    <property type="match status" value="1"/>
</dbReference>
<organism evidence="2 3">
    <name type="scientific">Halogeometricum borinquense</name>
    <dbReference type="NCBI Taxonomy" id="60847"/>
    <lineage>
        <taxon>Archaea</taxon>
        <taxon>Methanobacteriati</taxon>
        <taxon>Methanobacteriota</taxon>
        <taxon>Stenosarchaea group</taxon>
        <taxon>Halobacteria</taxon>
        <taxon>Halobacteriales</taxon>
        <taxon>Haloferacaceae</taxon>
        <taxon>Halogeometricum</taxon>
    </lineage>
</organism>
<dbReference type="Gene3D" id="3.40.1580.10">
    <property type="entry name" value="SMI1/KNR4-like"/>
    <property type="match status" value="1"/>
</dbReference>
<comment type="caution">
    <text evidence="2">The sequence shown here is derived from an EMBL/GenBank/DDBJ whole genome shotgun (WGS) entry which is preliminary data.</text>
</comment>
<dbReference type="InterPro" id="IPR037883">
    <property type="entry name" value="Knr4/Smi1-like_sf"/>
</dbReference>
<proteinExistence type="predicted"/>
<dbReference type="AlphaFoldDB" id="A0A482TDD7"/>
<sequence length="149" mass="17465">MSENNTTVGEKAVELLVEHGYGPKEEIQGCTEEEIRELESEFNISLPEAYKSCMRHIGKHTNGFLRGSEFTYPYMKDLREYAVDMIERQDVEFEFEDTDFVFMGHQGYSFFYFNTQNGSNPPVYLFMSPDEPNKEADSFSEWLFDEIRS</sequence>
<evidence type="ECO:0000259" key="1">
    <source>
        <dbReference type="SMART" id="SM00860"/>
    </source>
</evidence>
<evidence type="ECO:0000313" key="3">
    <source>
        <dbReference type="Proteomes" id="UP000294028"/>
    </source>
</evidence>
<reference evidence="2 3" key="1">
    <citation type="submission" date="2018-12" db="EMBL/GenBank/DDBJ databases">
        <title>Genome analysis provides insights into bioremediation potentialities of Halogeometricum borinquense strain N11.</title>
        <authorList>
            <person name="Najjari A."/>
            <person name="Youssef N."/>
            <person name="Fhoula I."/>
            <person name="Ben Dhia O."/>
            <person name="Mahjoubi M."/>
            <person name="Ouzari H.I."/>
            <person name="Cherif A."/>
        </authorList>
    </citation>
    <scope>NUCLEOTIDE SEQUENCE [LARGE SCALE GENOMIC DNA]</scope>
    <source>
        <strain evidence="2 3">N11</strain>
    </source>
</reference>
<name>A0A482TDD7_9EURY</name>
<dbReference type="RefSeq" id="WP_129785215.1">
    <property type="nucleotide sequence ID" value="NZ_RZHH01000002.1"/>
</dbReference>
<dbReference type="Proteomes" id="UP000294028">
    <property type="component" value="Unassembled WGS sequence"/>
</dbReference>
<protein>
    <submittedName>
        <fullName evidence="2">SMI1/KNR4 family protein</fullName>
    </submittedName>
</protein>
<dbReference type="SMART" id="SM00860">
    <property type="entry name" value="SMI1_KNR4"/>
    <property type="match status" value="1"/>
</dbReference>
<evidence type="ECO:0000313" key="2">
    <source>
        <dbReference type="EMBL" id="RYJ14857.1"/>
    </source>
</evidence>
<accession>A0A482TDD7</accession>
<feature type="domain" description="Knr4/Smi1-like" evidence="1">
    <location>
        <begin position="29"/>
        <end position="145"/>
    </location>
</feature>
<dbReference type="SUPFAM" id="SSF160631">
    <property type="entry name" value="SMI1/KNR4-like"/>
    <property type="match status" value="1"/>
</dbReference>
<gene>
    <name evidence="2" type="ORF">ELS19_13440</name>
</gene>
<dbReference type="InterPro" id="IPR018958">
    <property type="entry name" value="Knr4/Smi1-like_dom"/>
</dbReference>
<dbReference type="EMBL" id="RZHH01000002">
    <property type="protein sequence ID" value="RYJ14857.1"/>
    <property type="molecule type" value="Genomic_DNA"/>
</dbReference>